<proteinExistence type="predicted"/>
<evidence type="ECO:0000313" key="1">
    <source>
        <dbReference type="EMBL" id="CEL03060.1"/>
    </source>
</evidence>
<name>A0A0U5GQK4_ASPCI</name>
<reference evidence="2" key="1">
    <citation type="journal article" date="2016" name="Genome Announc.">
        <title>Draft genome sequences of fungus Aspergillus calidoustus.</title>
        <authorList>
            <person name="Horn F."/>
            <person name="Linde J."/>
            <person name="Mattern D.J."/>
            <person name="Walther G."/>
            <person name="Guthke R."/>
            <person name="Scherlach K."/>
            <person name="Martin K."/>
            <person name="Brakhage A.A."/>
            <person name="Petzke L."/>
            <person name="Valiante V."/>
        </authorList>
    </citation>
    <scope>NUCLEOTIDE SEQUENCE [LARGE SCALE GENOMIC DNA]</scope>
    <source>
        <strain evidence="2">SF006504</strain>
    </source>
</reference>
<dbReference type="AlphaFoldDB" id="A0A0U5GQK4"/>
<protein>
    <submittedName>
        <fullName evidence="1">Uncharacterized protein</fullName>
    </submittedName>
</protein>
<gene>
    <name evidence="1" type="ORF">ASPCAL04218</name>
</gene>
<keyword evidence="2" id="KW-1185">Reference proteome</keyword>
<dbReference type="Proteomes" id="UP000054771">
    <property type="component" value="Unassembled WGS sequence"/>
</dbReference>
<evidence type="ECO:0000313" key="2">
    <source>
        <dbReference type="Proteomes" id="UP000054771"/>
    </source>
</evidence>
<dbReference type="EMBL" id="CDMC01000003">
    <property type="protein sequence ID" value="CEL03060.1"/>
    <property type="molecule type" value="Genomic_DNA"/>
</dbReference>
<accession>A0A0U5GQK4</accession>
<sequence>METKFRPFQAALEDYYSADKSYRALYENPHGYPPGLEIPNPCSGEIGISPPFKNTLSPLSELADRIREEYTKEVSKEDTRLQLEEFAGHVWNLCNREVDFDLEGETVPHTQFLGAGDKILKHIAKLFFDNVVDRVAAEYRHLVFTEGTELELEFLGYCATLGVDCWYGLYTDQLCNISRVCGDEAPARILKQNRNHAFEWHFNFRRDIISAAQRGFESLPDEATYLEELFADVIWIGDCPDIGHGEKLLYTGVVNYRFLGRAIDRAFDKGIHQLPERAANCLFWIPTGDAAKGLGTSAVPGPFAAHHPWCGLDKAGAPDGAEFLKPFNTALAY</sequence>
<organism evidence="1 2">
    <name type="scientific">Aspergillus calidoustus</name>
    <dbReference type="NCBI Taxonomy" id="454130"/>
    <lineage>
        <taxon>Eukaryota</taxon>
        <taxon>Fungi</taxon>
        <taxon>Dikarya</taxon>
        <taxon>Ascomycota</taxon>
        <taxon>Pezizomycotina</taxon>
        <taxon>Eurotiomycetes</taxon>
        <taxon>Eurotiomycetidae</taxon>
        <taxon>Eurotiales</taxon>
        <taxon>Aspergillaceae</taxon>
        <taxon>Aspergillus</taxon>
        <taxon>Aspergillus subgen. Nidulantes</taxon>
    </lineage>
</organism>